<feature type="transmembrane region" description="Helical" evidence="6">
    <location>
        <begin position="134"/>
        <end position="155"/>
    </location>
</feature>
<dbReference type="EMBL" id="RJVQ01000009">
    <property type="protein sequence ID" value="RQW61901.1"/>
    <property type="molecule type" value="Genomic_DNA"/>
</dbReference>
<proteinExistence type="inferred from homology"/>
<feature type="transmembrane region" description="Helical" evidence="6">
    <location>
        <begin position="94"/>
        <end position="114"/>
    </location>
</feature>
<evidence type="ECO:0000256" key="6">
    <source>
        <dbReference type="SAM" id="Phobius"/>
    </source>
</evidence>
<evidence type="ECO:0000256" key="4">
    <source>
        <dbReference type="ARBA" id="ARBA00022989"/>
    </source>
</evidence>
<feature type="transmembrane region" description="Helical" evidence="6">
    <location>
        <begin position="351"/>
        <end position="371"/>
    </location>
</feature>
<dbReference type="Gene3D" id="1.10.4160.10">
    <property type="entry name" value="Hydantoin permease"/>
    <property type="match status" value="1"/>
</dbReference>
<dbReference type="GO" id="GO:0015209">
    <property type="term" value="F:cytosine transmembrane transporter activity"/>
    <property type="evidence" value="ECO:0007669"/>
    <property type="project" value="InterPro"/>
</dbReference>
<feature type="transmembrane region" description="Helical" evidence="6">
    <location>
        <begin position="206"/>
        <end position="229"/>
    </location>
</feature>
<feature type="transmembrane region" description="Helical" evidence="6">
    <location>
        <begin position="422"/>
        <end position="442"/>
    </location>
</feature>
<dbReference type="InterPro" id="IPR001248">
    <property type="entry name" value="Pur-cyt_permease"/>
</dbReference>
<dbReference type="AlphaFoldDB" id="A0A3N9TCJ9"/>
<evidence type="ECO:0008006" key="9">
    <source>
        <dbReference type="Google" id="ProtNLM"/>
    </source>
</evidence>
<comment type="similarity">
    <text evidence="2">Belongs to the purine-cytosine permease (2.A.39) family.</text>
</comment>
<dbReference type="GO" id="GO:0005886">
    <property type="term" value="C:plasma membrane"/>
    <property type="evidence" value="ECO:0007669"/>
    <property type="project" value="TreeGrafter"/>
</dbReference>
<dbReference type="PANTHER" id="PTHR30569">
    <property type="entry name" value="CYTOSINE TRANSPORTER CODB"/>
    <property type="match status" value="1"/>
</dbReference>
<feature type="transmembrane region" description="Helical" evidence="6">
    <location>
        <begin position="167"/>
        <end position="186"/>
    </location>
</feature>
<dbReference type="Proteomes" id="UP000281112">
    <property type="component" value="Unassembled WGS sequence"/>
</dbReference>
<evidence type="ECO:0000256" key="3">
    <source>
        <dbReference type="ARBA" id="ARBA00022692"/>
    </source>
</evidence>
<name>A0A3N9TCJ9_9VIBR</name>
<reference evidence="7 8" key="1">
    <citation type="submission" date="2018-11" db="EMBL/GenBank/DDBJ databases">
        <title>Vibrio LJC006 sp. nov., isolated from seawater during the bloom of the enteromorpha.</title>
        <authorList>
            <person name="Liang J."/>
        </authorList>
    </citation>
    <scope>NUCLEOTIDE SEQUENCE [LARGE SCALE GENOMIC DNA]</scope>
    <source>
        <strain evidence="7 8">LJC006</strain>
    </source>
</reference>
<dbReference type="InterPro" id="IPR030191">
    <property type="entry name" value="CodB"/>
</dbReference>
<dbReference type="RefSeq" id="WP_124938499.1">
    <property type="nucleotide sequence ID" value="NZ_RJVQ01000009.1"/>
</dbReference>
<protein>
    <recommendedName>
        <fullName evidence="9">Cytosine permease</fullName>
    </recommendedName>
</protein>
<feature type="transmembrane region" description="Helical" evidence="6">
    <location>
        <begin position="276"/>
        <end position="293"/>
    </location>
</feature>
<feature type="transmembrane region" description="Helical" evidence="6">
    <location>
        <begin position="29"/>
        <end position="50"/>
    </location>
</feature>
<feature type="transmembrane region" description="Helical" evidence="6">
    <location>
        <begin position="62"/>
        <end position="82"/>
    </location>
</feature>
<feature type="transmembrane region" description="Helical" evidence="6">
    <location>
        <begin position="250"/>
        <end position="270"/>
    </location>
</feature>
<accession>A0A3N9TCJ9</accession>
<keyword evidence="3 6" id="KW-0812">Transmembrane</keyword>
<evidence type="ECO:0000313" key="7">
    <source>
        <dbReference type="EMBL" id="RQW61901.1"/>
    </source>
</evidence>
<organism evidence="7 8">
    <name type="scientific">Vibrio viridaestus</name>
    <dbReference type="NCBI Taxonomy" id="2487322"/>
    <lineage>
        <taxon>Bacteria</taxon>
        <taxon>Pseudomonadati</taxon>
        <taxon>Pseudomonadota</taxon>
        <taxon>Gammaproteobacteria</taxon>
        <taxon>Vibrionales</taxon>
        <taxon>Vibrionaceae</taxon>
        <taxon>Vibrio</taxon>
    </lineage>
</organism>
<dbReference type="OrthoDB" id="6724607at2"/>
<comment type="caution">
    <text evidence="7">The sequence shown here is derived from an EMBL/GenBank/DDBJ whole genome shotgun (WGS) entry which is preliminary data.</text>
</comment>
<keyword evidence="4 6" id="KW-1133">Transmembrane helix</keyword>
<feature type="transmembrane region" description="Helical" evidence="6">
    <location>
        <begin position="392"/>
        <end position="416"/>
    </location>
</feature>
<keyword evidence="5 6" id="KW-0472">Membrane</keyword>
<sequence>MALTNEAQIQDDRADEYANGPVPEADKTVGAMSIFSVMLGITTALIWFSLGSQLVHSFGTMNFVIGATATAIIVGIISFVWVNFASKSGFNSDLITRASGFGYLGSTLTALIFATNNLLYFGLEGGIMINAVHAYFPAIPLLLLQVMCGLIFIPLTCFGVKLVSRIMWLSLPVLFLFFVLIAWKAIEMGGTPDFWALQASPDMNSAAGSPILQVMVAMFGISGIAATASDFGRFIPSKNAKSGGIMMGPVFTLFTFLVPLLFGAWLGATFEENDPAVYFTHFFGAFGVLLIVITQARINTNNVYSAAVSLATFFNRLFHINLSRFWWVVIASVMCVLILTADLYSKATLVLGVWGIFLITWVGVVFADILINRYILKLTPSDYFYRKDQLRSFNPVGIIALFTALIVALPLSFGIAGPFGSTIAPFVAFAITLIVTPLVALITKGQFSTKQSQVHYATDSAQ</sequence>
<evidence type="ECO:0000256" key="5">
    <source>
        <dbReference type="ARBA" id="ARBA00023136"/>
    </source>
</evidence>
<feature type="transmembrane region" description="Helical" evidence="6">
    <location>
        <begin position="325"/>
        <end position="345"/>
    </location>
</feature>
<keyword evidence="8" id="KW-1185">Reference proteome</keyword>
<dbReference type="PANTHER" id="PTHR30569:SF0">
    <property type="entry name" value="CYTOSINE PERMEASE"/>
    <property type="match status" value="1"/>
</dbReference>
<gene>
    <name evidence="7" type="ORF">EES38_17490</name>
</gene>
<evidence type="ECO:0000256" key="2">
    <source>
        <dbReference type="ARBA" id="ARBA00008974"/>
    </source>
</evidence>
<evidence type="ECO:0000256" key="1">
    <source>
        <dbReference type="ARBA" id="ARBA00004141"/>
    </source>
</evidence>
<dbReference type="Pfam" id="PF02133">
    <property type="entry name" value="Transp_cyt_pur"/>
    <property type="match status" value="1"/>
</dbReference>
<comment type="subcellular location">
    <subcellularLocation>
        <location evidence="1">Membrane</location>
        <topology evidence="1">Multi-pass membrane protein</topology>
    </subcellularLocation>
</comment>
<evidence type="ECO:0000313" key="8">
    <source>
        <dbReference type="Proteomes" id="UP000281112"/>
    </source>
</evidence>